<proteinExistence type="predicted"/>
<dbReference type="SMART" id="SM00054">
    <property type="entry name" value="EFh"/>
    <property type="match status" value="2"/>
</dbReference>
<evidence type="ECO:0000313" key="3">
    <source>
        <dbReference type="Proteomes" id="UP001166571"/>
    </source>
</evidence>
<dbReference type="InterPro" id="IPR011992">
    <property type="entry name" value="EF-hand-dom_pair"/>
</dbReference>
<evidence type="ECO:0000313" key="2">
    <source>
        <dbReference type="EMBL" id="MBY4636630.1"/>
    </source>
</evidence>
<sequence length="133" mass="14440">MNFMRCLGAFLLVGGCSSSDLPDGSTRAGLVSEFKLVIKGHDRNGDGKLSLEEIQTMVDSAFKSGLEPELRNRLLEDYARQDLDKDGYLDIAELTKEPLATFACIDANRDGYIGQPEIEASAGRCDSSEAVAF</sequence>
<dbReference type="InterPro" id="IPR002048">
    <property type="entry name" value="EF_hand_dom"/>
</dbReference>
<gene>
    <name evidence="2" type="ORF">K5P26_05695</name>
</gene>
<reference evidence="2" key="1">
    <citation type="submission" date="2021-08" db="EMBL/GenBank/DDBJ databases">
        <title>Sphingopyxis panaciterrulae sp. nov., isolated from the surface water of the Yellow Sea.</title>
        <authorList>
            <person name="Gao Z."/>
            <person name="Zhang D."/>
            <person name="Zhang A."/>
        </authorList>
    </citation>
    <scope>NUCLEOTIDE SEQUENCE</scope>
    <source>
        <strain evidence="2">XHP0097</strain>
    </source>
</reference>
<protein>
    <recommendedName>
        <fullName evidence="1">EF-hand domain-containing protein</fullName>
    </recommendedName>
</protein>
<keyword evidence="3" id="KW-1185">Reference proteome</keyword>
<dbReference type="InterPro" id="IPR018247">
    <property type="entry name" value="EF_Hand_1_Ca_BS"/>
</dbReference>
<accession>A0ABS7MC75</accession>
<name>A0ABS7MC75_9SPHN</name>
<evidence type="ECO:0000259" key="1">
    <source>
        <dbReference type="PROSITE" id="PS50222"/>
    </source>
</evidence>
<feature type="domain" description="EF-hand" evidence="1">
    <location>
        <begin position="29"/>
        <end position="64"/>
    </location>
</feature>
<dbReference type="RefSeq" id="WP_222136035.1">
    <property type="nucleotide sequence ID" value="NZ_JAILXK010000001.1"/>
</dbReference>
<dbReference type="Proteomes" id="UP001166571">
    <property type="component" value="Unassembled WGS sequence"/>
</dbReference>
<dbReference type="EMBL" id="JAILXK010000001">
    <property type="protein sequence ID" value="MBY4636630.1"/>
    <property type="molecule type" value="Genomic_DNA"/>
</dbReference>
<dbReference type="Gene3D" id="1.10.238.10">
    <property type="entry name" value="EF-hand"/>
    <property type="match status" value="1"/>
</dbReference>
<dbReference type="Pfam" id="PF13202">
    <property type="entry name" value="EF-hand_5"/>
    <property type="match status" value="3"/>
</dbReference>
<comment type="caution">
    <text evidence="2">The sequence shown here is derived from an EMBL/GenBank/DDBJ whole genome shotgun (WGS) entry which is preliminary data.</text>
</comment>
<dbReference type="PROSITE" id="PS51257">
    <property type="entry name" value="PROKAR_LIPOPROTEIN"/>
    <property type="match status" value="1"/>
</dbReference>
<dbReference type="PROSITE" id="PS50222">
    <property type="entry name" value="EF_HAND_2"/>
    <property type="match status" value="1"/>
</dbReference>
<organism evidence="2 3">
    <name type="scientific">Sphingopyxis jiangsuensis</name>
    <dbReference type="NCBI Taxonomy" id="2871171"/>
    <lineage>
        <taxon>Bacteria</taxon>
        <taxon>Pseudomonadati</taxon>
        <taxon>Pseudomonadota</taxon>
        <taxon>Alphaproteobacteria</taxon>
        <taxon>Sphingomonadales</taxon>
        <taxon>Sphingomonadaceae</taxon>
        <taxon>Sphingopyxis</taxon>
    </lineage>
</organism>
<dbReference type="PROSITE" id="PS00018">
    <property type="entry name" value="EF_HAND_1"/>
    <property type="match status" value="2"/>
</dbReference>
<dbReference type="SUPFAM" id="SSF47473">
    <property type="entry name" value="EF-hand"/>
    <property type="match status" value="1"/>
</dbReference>